<dbReference type="GO" id="GO:0016787">
    <property type="term" value="F:hydrolase activity"/>
    <property type="evidence" value="ECO:0007669"/>
    <property type="project" value="UniProtKB-KW"/>
</dbReference>
<gene>
    <name evidence="2" type="ORF">ENM66_07135</name>
</gene>
<dbReference type="PANTHER" id="PTHR11614">
    <property type="entry name" value="PHOSPHOLIPASE-RELATED"/>
    <property type="match status" value="1"/>
</dbReference>
<feature type="domain" description="Serine aminopeptidase S33" evidence="1">
    <location>
        <begin position="41"/>
        <end position="142"/>
    </location>
</feature>
<evidence type="ECO:0000259" key="1">
    <source>
        <dbReference type="Pfam" id="PF12146"/>
    </source>
</evidence>
<proteinExistence type="predicted"/>
<dbReference type="InterPro" id="IPR051044">
    <property type="entry name" value="MAG_DAG_Lipase"/>
</dbReference>
<comment type="caution">
    <text evidence="2">The sequence shown here is derived from an EMBL/GenBank/DDBJ whole genome shotgun (WGS) entry which is preliminary data.</text>
</comment>
<evidence type="ECO:0000313" key="2">
    <source>
        <dbReference type="EMBL" id="HHQ51105.1"/>
    </source>
</evidence>
<reference evidence="2" key="1">
    <citation type="journal article" date="2020" name="mSystems">
        <title>Genome- and Community-Level Interaction Insights into Carbon Utilization and Element Cycling Functions of Hydrothermarchaeota in Hydrothermal Sediment.</title>
        <authorList>
            <person name="Zhou Z."/>
            <person name="Liu Y."/>
            <person name="Xu W."/>
            <person name="Pan J."/>
            <person name="Luo Z.H."/>
            <person name="Li M."/>
        </authorList>
    </citation>
    <scope>NUCLEOTIDE SEQUENCE [LARGE SCALE GENOMIC DNA]</scope>
    <source>
        <strain evidence="2">SpSt-1105</strain>
    </source>
</reference>
<sequence length="248" mass="28162">MRKYLIALKVMGISYRMSFISQKQRVFQLWFMLHGFTGNKVEANRLYVDIARALCSAGIAAFRFDFRCHGDAPLYFEEFELGMALRDAENAVNYVKSFKPGKIGLLGLSMGGHIAAKLAAQQNDINLLILLSPAIKFHEAPSRALQIPFDGEFYYFGAFRIRKSGLESFWRSSVLELANKITVPTLIVHAKDDNVVSYKQSEEFYVKLGSKDKKLVLLDTGGHVFSDYKVKEHVISEIVKWASQFMIL</sequence>
<dbReference type="EMBL" id="DRYQ01000101">
    <property type="protein sequence ID" value="HHQ51105.1"/>
    <property type="molecule type" value="Genomic_DNA"/>
</dbReference>
<name>A0A7J3Z947_9CREN</name>
<dbReference type="Pfam" id="PF12146">
    <property type="entry name" value="Hydrolase_4"/>
    <property type="match status" value="2"/>
</dbReference>
<organism evidence="2">
    <name type="scientific">Ignisphaera aggregans</name>
    <dbReference type="NCBI Taxonomy" id="334771"/>
    <lineage>
        <taxon>Archaea</taxon>
        <taxon>Thermoproteota</taxon>
        <taxon>Thermoprotei</taxon>
        <taxon>Desulfurococcales</taxon>
        <taxon>Desulfurococcaceae</taxon>
        <taxon>Ignisphaera</taxon>
    </lineage>
</organism>
<accession>A0A7J3Z947</accession>
<dbReference type="InterPro" id="IPR029058">
    <property type="entry name" value="AB_hydrolase_fold"/>
</dbReference>
<dbReference type="AlphaFoldDB" id="A0A7J3Z947"/>
<dbReference type="SUPFAM" id="SSF53474">
    <property type="entry name" value="alpha/beta-Hydrolases"/>
    <property type="match status" value="1"/>
</dbReference>
<keyword evidence="2" id="KW-0378">Hydrolase</keyword>
<dbReference type="InterPro" id="IPR022742">
    <property type="entry name" value="Hydrolase_4"/>
</dbReference>
<protein>
    <submittedName>
        <fullName evidence="2">Alpha/beta fold hydrolase</fullName>
    </submittedName>
</protein>
<dbReference type="Gene3D" id="3.40.50.1820">
    <property type="entry name" value="alpha/beta hydrolase"/>
    <property type="match status" value="1"/>
</dbReference>
<feature type="domain" description="Serine aminopeptidase S33" evidence="1">
    <location>
        <begin position="173"/>
        <end position="223"/>
    </location>
</feature>